<dbReference type="PANTHER" id="PTHR36073">
    <property type="match status" value="1"/>
</dbReference>
<gene>
    <name evidence="2" type="ORF">CR513_21515</name>
</gene>
<organism evidence="2 3">
    <name type="scientific">Mucuna pruriens</name>
    <name type="common">Velvet bean</name>
    <name type="synonym">Dolichos pruriens</name>
    <dbReference type="NCBI Taxonomy" id="157652"/>
    <lineage>
        <taxon>Eukaryota</taxon>
        <taxon>Viridiplantae</taxon>
        <taxon>Streptophyta</taxon>
        <taxon>Embryophyta</taxon>
        <taxon>Tracheophyta</taxon>
        <taxon>Spermatophyta</taxon>
        <taxon>Magnoliopsida</taxon>
        <taxon>eudicotyledons</taxon>
        <taxon>Gunneridae</taxon>
        <taxon>Pentapetalae</taxon>
        <taxon>rosids</taxon>
        <taxon>fabids</taxon>
        <taxon>Fabales</taxon>
        <taxon>Fabaceae</taxon>
        <taxon>Papilionoideae</taxon>
        <taxon>50 kb inversion clade</taxon>
        <taxon>NPAAA clade</taxon>
        <taxon>indigoferoid/millettioid clade</taxon>
        <taxon>Phaseoleae</taxon>
        <taxon>Mucuna</taxon>
    </lineage>
</organism>
<keyword evidence="3" id="KW-1185">Reference proteome</keyword>
<protein>
    <submittedName>
        <fullName evidence="2">3-hydroxyisobutyryl-CoA hydrolase-like protein 2, mitochondrial</fullName>
    </submittedName>
</protein>
<dbReference type="STRING" id="157652.A0A371GZA0"/>
<dbReference type="EMBL" id="QJKJ01004019">
    <property type="protein sequence ID" value="RDX95890.1"/>
    <property type="molecule type" value="Genomic_DNA"/>
</dbReference>
<proteinExistence type="predicted"/>
<dbReference type="Proteomes" id="UP000257109">
    <property type="component" value="Unassembled WGS sequence"/>
</dbReference>
<comment type="caution">
    <text evidence="2">The sequence shown here is derived from an EMBL/GenBank/DDBJ whole genome shotgun (WGS) entry which is preliminary data.</text>
</comment>
<dbReference type="PANTHER" id="PTHR36073:SF1">
    <property type="entry name" value="OS01G0962100 PROTEIN"/>
    <property type="match status" value="1"/>
</dbReference>
<feature type="signal peptide" evidence="1">
    <location>
        <begin position="1"/>
        <end position="19"/>
    </location>
</feature>
<evidence type="ECO:0000313" key="2">
    <source>
        <dbReference type="EMBL" id="RDX95890.1"/>
    </source>
</evidence>
<accession>A0A371GZA0</accession>
<evidence type="ECO:0000313" key="3">
    <source>
        <dbReference type="Proteomes" id="UP000257109"/>
    </source>
</evidence>
<feature type="chain" id="PRO_5016704996" evidence="1">
    <location>
        <begin position="20"/>
        <end position="237"/>
    </location>
</feature>
<name>A0A371GZA0_MUCPR</name>
<sequence length="237" mass="26821">MNWLLAYLTIYFFLNFEWGREVTDRKAFLPYGLLFYAGEYLSVTGEKLNGVEMRLPLIEEQLGKLVTDNPSVIETTLEQIKQTIFEAAIKAATKEVATKVANGVRAHVVDKDFAPKNFKERDTGANKVQNIDNSNYNTSHPILSTNSNYNRSGIALQDLLMRKDVLEDERKTRTRSDLKGCRNDQALDHLRDVALSQSLFSAVMSLVVGITEWEAEDPCMPLVVALFTVDLEYFGDL</sequence>
<dbReference type="OrthoDB" id="1937632at2759"/>
<dbReference type="GO" id="GO:0016787">
    <property type="term" value="F:hydrolase activity"/>
    <property type="evidence" value="ECO:0007669"/>
    <property type="project" value="UniProtKB-KW"/>
</dbReference>
<keyword evidence="1" id="KW-0732">Signal</keyword>
<dbReference type="AlphaFoldDB" id="A0A371GZA0"/>
<evidence type="ECO:0000256" key="1">
    <source>
        <dbReference type="SAM" id="SignalP"/>
    </source>
</evidence>
<feature type="non-terminal residue" evidence="2">
    <location>
        <position position="1"/>
    </location>
</feature>
<reference evidence="2" key="1">
    <citation type="submission" date="2018-05" db="EMBL/GenBank/DDBJ databases">
        <title>Draft genome of Mucuna pruriens seed.</title>
        <authorList>
            <person name="Nnadi N.E."/>
            <person name="Vos R."/>
            <person name="Hasami M.H."/>
            <person name="Devisetty U.K."/>
            <person name="Aguiy J.C."/>
        </authorList>
    </citation>
    <scope>NUCLEOTIDE SEQUENCE [LARGE SCALE GENOMIC DNA]</scope>
    <source>
        <strain evidence="2">JCA_2017</strain>
    </source>
</reference>